<feature type="region of interest" description="Disordered" evidence="1">
    <location>
        <begin position="522"/>
        <end position="547"/>
    </location>
</feature>
<dbReference type="RefSeq" id="WP_083049688.1">
    <property type="nucleotide sequence ID" value="NZ_MWQY01000007.1"/>
</dbReference>
<reference evidence="2 3" key="1">
    <citation type="submission" date="2017-03" db="EMBL/GenBank/DDBJ databases">
        <title>Draft Genome sequence of Marispirochaeta sp. strain JC444.</title>
        <authorList>
            <person name="Shivani Y."/>
            <person name="Subhash Y."/>
            <person name="Sasikala C."/>
            <person name="Ramana C."/>
        </authorList>
    </citation>
    <scope>NUCLEOTIDE SEQUENCE [LARGE SCALE GENOMIC DNA]</scope>
    <source>
        <strain evidence="2 3">JC444</strain>
    </source>
</reference>
<dbReference type="EMBL" id="MWQY01000007">
    <property type="protein sequence ID" value="ORC35901.1"/>
    <property type="molecule type" value="Genomic_DNA"/>
</dbReference>
<dbReference type="Proteomes" id="UP000192343">
    <property type="component" value="Unassembled WGS sequence"/>
</dbReference>
<dbReference type="OrthoDB" id="353788at2"/>
<accession>A0A1Y1RZ47</accession>
<comment type="caution">
    <text evidence="2">The sequence shown here is derived from an EMBL/GenBank/DDBJ whole genome shotgun (WGS) entry which is preliminary data.</text>
</comment>
<dbReference type="STRING" id="1963862.B4O97_07470"/>
<gene>
    <name evidence="2" type="ORF">B4O97_07470</name>
</gene>
<sequence>MAGRYDLNTIIRGYSLRMGKPRFNFTSFTAYAQKYAERLVSEGEEIDPRLSAPEQLDSQLEELASRGILRLEKQDDRIKTIFYPKFYYYEIHKLYKDIEQKPEEPFPSLESTGYEIPDGAMNTVDVKTEFVELLKKKDDQEIVRLTFPDTIPSILTTSTMVENKMLEFSVQKIRNYLNTHRNAEYMQSRMRGIFKNREASLKDMFSKVLTQVRTSISSLLEPTDFSFQFWTHLASSMIQEYNKKNNRTALENAYIQSAYMLGLYNMYYKSISQREKDKENALKQVRQGFRNAPYFFTFNSIHSFKDKNGVPLSKRFSLDDLNAYLRKLTTSGDNKQLPEVVRVRTPDNKEYFIHRELIIPLTLKKLRDTNEILKREYQNLFTLLLNNYQTSPEMKNDEAFIRDLERRLKEEDPLLSGLLRFDLLFFALESGKYGFEATKNTQDLFDSQHHSLKPLDEVLKLKREELVKDAKFKIPLWKTIPLFVAVAKFFRSFSSGFSRNNHVRSGGEKKIKKRARGEGFVSTSLSDMDQHDAAPVSPPSTGGAGKKKDLLNYKEALEVLKRRVAGNDKPIDQSLGELAEKWNPLYDPQAKANLVEDVNSLIRDFIRSIKKHFRVKPPDLARIENMARQLSEHDAFDQIKNKAALMTYIKLYIIKILGNQRIS</sequence>
<keyword evidence="3" id="KW-1185">Reference proteome</keyword>
<evidence type="ECO:0000256" key="1">
    <source>
        <dbReference type="SAM" id="MobiDB-lite"/>
    </source>
</evidence>
<protein>
    <submittedName>
        <fullName evidence="2">Uncharacterized protein</fullName>
    </submittedName>
</protein>
<name>A0A1Y1RZ47_9SPIO</name>
<evidence type="ECO:0000313" key="3">
    <source>
        <dbReference type="Proteomes" id="UP000192343"/>
    </source>
</evidence>
<dbReference type="AlphaFoldDB" id="A0A1Y1RZ47"/>
<proteinExistence type="predicted"/>
<organism evidence="2 3">
    <name type="scientific">Marispirochaeta aestuarii</name>
    <dbReference type="NCBI Taxonomy" id="1963862"/>
    <lineage>
        <taxon>Bacteria</taxon>
        <taxon>Pseudomonadati</taxon>
        <taxon>Spirochaetota</taxon>
        <taxon>Spirochaetia</taxon>
        <taxon>Spirochaetales</taxon>
        <taxon>Spirochaetaceae</taxon>
        <taxon>Marispirochaeta</taxon>
    </lineage>
</organism>
<evidence type="ECO:0000313" key="2">
    <source>
        <dbReference type="EMBL" id="ORC35901.1"/>
    </source>
</evidence>